<dbReference type="EC" id="2.7.7.6" evidence="1"/>
<gene>
    <name evidence="1" type="ORF">KK1_037203</name>
</gene>
<evidence type="ECO:0000313" key="2">
    <source>
        <dbReference type="Proteomes" id="UP000075243"/>
    </source>
</evidence>
<organism evidence="1 2">
    <name type="scientific">Cajanus cajan</name>
    <name type="common">Pigeon pea</name>
    <name type="synonym">Cajanus indicus</name>
    <dbReference type="NCBI Taxonomy" id="3821"/>
    <lineage>
        <taxon>Eukaryota</taxon>
        <taxon>Viridiplantae</taxon>
        <taxon>Streptophyta</taxon>
        <taxon>Embryophyta</taxon>
        <taxon>Tracheophyta</taxon>
        <taxon>Spermatophyta</taxon>
        <taxon>Magnoliopsida</taxon>
        <taxon>eudicotyledons</taxon>
        <taxon>Gunneridae</taxon>
        <taxon>Pentapetalae</taxon>
        <taxon>rosids</taxon>
        <taxon>fabids</taxon>
        <taxon>Fabales</taxon>
        <taxon>Fabaceae</taxon>
        <taxon>Papilionoideae</taxon>
        <taxon>50 kb inversion clade</taxon>
        <taxon>NPAAA clade</taxon>
        <taxon>indigoferoid/millettioid clade</taxon>
        <taxon>Phaseoleae</taxon>
        <taxon>Cajanus</taxon>
    </lineage>
</organism>
<reference evidence="1" key="1">
    <citation type="journal article" date="2012" name="Nat. Biotechnol.">
        <title>Draft genome sequence of pigeonpea (Cajanus cajan), an orphan legume crop of resource-poor farmers.</title>
        <authorList>
            <person name="Varshney R.K."/>
            <person name="Chen W."/>
            <person name="Li Y."/>
            <person name="Bharti A.K."/>
            <person name="Saxena R.K."/>
            <person name="Schlueter J.A."/>
            <person name="Donoghue M.T."/>
            <person name="Azam S."/>
            <person name="Fan G."/>
            <person name="Whaley A.M."/>
            <person name="Farmer A.D."/>
            <person name="Sheridan J."/>
            <person name="Iwata A."/>
            <person name="Tuteja R."/>
            <person name="Penmetsa R.V."/>
            <person name="Wu W."/>
            <person name="Upadhyaya H.D."/>
            <person name="Yang S.P."/>
            <person name="Shah T."/>
            <person name="Saxena K.B."/>
            <person name="Michael T."/>
            <person name="McCombie W.R."/>
            <person name="Yang B."/>
            <person name="Zhang G."/>
            <person name="Yang H."/>
            <person name="Wang J."/>
            <person name="Spillane C."/>
            <person name="Cook D.R."/>
            <person name="May G.D."/>
            <person name="Xu X."/>
            <person name="Jackson S.A."/>
        </authorList>
    </citation>
    <scope>NUCLEOTIDE SEQUENCE [LARGE SCALE GENOMIC DNA]</scope>
</reference>
<dbReference type="AlphaFoldDB" id="A0A151RFW4"/>
<dbReference type="Proteomes" id="UP000075243">
    <property type="component" value="Unassembled WGS sequence"/>
</dbReference>
<dbReference type="PANTHER" id="PTHR11439">
    <property type="entry name" value="GAG-POL-RELATED RETROTRANSPOSON"/>
    <property type="match status" value="1"/>
</dbReference>
<keyword evidence="1" id="KW-0548">Nucleotidyltransferase</keyword>
<dbReference type="EMBL" id="KQ483774">
    <property type="protein sequence ID" value="KYP41409.1"/>
    <property type="molecule type" value="Genomic_DNA"/>
</dbReference>
<dbReference type="Gramene" id="C.cajan_35091.t">
    <property type="protein sequence ID" value="C.cajan_35091.t.cds1"/>
    <property type="gene ID" value="C.cajan_35091"/>
</dbReference>
<protein>
    <submittedName>
        <fullName evidence="1">Copia protein</fullName>
        <ecNumber evidence="1">2.7.7.6</ecNumber>
    </submittedName>
</protein>
<keyword evidence="2" id="KW-1185">Reference proteome</keyword>
<accession>A0A151RFW4</accession>
<proteinExistence type="predicted"/>
<sequence length="129" mass="15188">MNLKEKFIMEDGTEKVDEAYFKSLIGCLMYLIVTRPDILTVVSILSWFMHCASETHLKVARRVIRYIKGTTNFRIKFKKSKDFKLLGFSNSDWAECIDDLKNTLGYYFSLGSRFFMEFKKTRNNSSIYC</sequence>
<dbReference type="PANTHER" id="PTHR11439:SF503">
    <property type="entry name" value="CYSTEINE-RICH RLK (RECEPTOR-LIKE PROTEIN KINASE) 8"/>
    <property type="match status" value="1"/>
</dbReference>
<name>A0A151RFW4_CAJCA</name>
<dbReference type="GO" id="GO:0003899">
    <property type="term" value="F:DNA-directed RNA polymerase activity"/>
    <property type="evidence" value="ECO:0007669"/>
    <property type="project" value="UniProtKB-EC"/>
</dbReference>
<evidence type="ECO:0000313" key="1">
    <source>
        <dbReference type="EMBL" id="KYP41409.1"/>
    </source>
</evidence>
<dbReference type="STRING" id="3821.A0A151RFW4"/>
<keyword evidence="1" id="KW-0808">Transferase</keyword>